<dbReference type="Proteomes" id="UP000832034">
    <property type="component" value="Chromosome"/>
</dbReference>
<dbReference type="PANTHER" id="PTHR47053">
    <property type="entry name" value="MUREIN DD-ENDOPEPTIDASE MEPH-RELATED"/>
    <property type="match status" value="1"/>
</dbReference>
<evidence type="ECO:0000259" key="7">
    <source>
        <dbReference type="PROSITE" id="PS51935"/>
    </source>
</evidence>
<sequence length="169" mass="18525">MRILSTAIFLTLALTLSACSSKPKTAPKASQTTSSRAKISIPDHPNTRQEVWFQAFSLVGTPYRYGGSDRNGFDCSGMVQYVYQQATQTALPRTARDIAASSHNISKTQLKSGDLVFFNTGGGTYSHVGIYLGNQEFLHAPSSNGTIRIARLDSPYFAQRFTGARTFMR</sequence>
<protein>
    <submittedName>
        <fullName evidence="8">NlpC/P60 family protein</fullName>
    </submittedName>
</protein>
<dbReference type="Gene3D" id="3.90.1720.10">
    <property type="entry name" value="endopeptidase domain like (from Nostoc punctiforme)"/>
    <property type="match status" value="1"/>
</dbReference>
<dbReference type="InterPro" id="IPR000064">
    <property type="entry name" value="NLP_P60_dom"/>
</dbReference>
<keyword evidence="3" id="KW-0378">Hydrolase</keyword>
<reference evidence="8" key="1">
    <citation type="submission" date="2021-12" db="EMBL/GenBank/DDBJ databases">
        <authorList>
            <person name="Veyrier F.J."/>
        </authorList>
    </citation>
    <scope>NUCLEOTIDE SEQUENCE</scope>
    <source>
        <strain evidence="8">SAG 1488-6</strain>
    </source>
</reference>
<feature type="region of interest" description="Disordered" evidence="5">
    <location>
        <begin position="22"/>
        <end position="41"/>
    </location>
</feature>
<evidence type="ECO:0000256" key="3">
    <source>
        <dbReference type="ARBA" id="ARBA00022801"/>
    </source>
</evidence>
<accession>A0ABY4EI77</accession>
<reference evidence="8" key="2">
    <citation type="journal article" date="2022" name="Res Sq">
        <title>Evolution of multicellular longitudinally dividing oral cavity symbionts (Neisseriaceae).</title>
        <authorList>
            <person name="Nyongesa S."/>
            <person name="Weber P."/>
            <person name="Bernet E."/>
            <person name="Pullido F."/>
            <person name="Nieckarz M."/>
            <person name="Delaby M."/>
            <person name="Nieves C."/>
            <person name="Viehboeck T."/>
            <person name="Krause N."/>
            <person name="Rivera-Millot A."/>
            <person name="Nakamura A."/>
            <person name="Vischer N."/>
            <person name="VanNieuwenhze M."/>
            <person name="Brun Y."/>
            <person name="Cava F."/>
            <person name="Bulgheresi S."/>
            <person name="Veyrier F."/>
        </authorList>
    </citation>
    <scope>NUCLEOTIDE SEQUENCE</scope>
    <source>
        <strain evidence="8">SAG 1488-6</strain>
    </source>
</reference>
<dbReference type="Pfam" id="PF00877">
    <property type="entry name" value="NLPC_P60"/>
    <property type="match status" value="1"/>
</dbReference>
<dbReference type="InterPro" id="IPR051202">
    <property type="entry name" value="Peptidase_C40"/>
</dbReference>
<keyword evidence="4" id="KW-0788">Thiol protease</keyword>
<feature type="domain" description="NlpC/P60" evidence="7">
    <location>
        <begin position="45"/>
        <end position="168"/>
    </location>
</feature>
<dbReference type="PROSITE" id="PS51935">
    <property type="entry name" value="NLPC_P60"/>
    <property type="match status" value="1"/>
</dbReference>
<evidence type="ECO:0000256" key="1">
    <source>
        <dbReference type="ARBA" id="ARBA00007074"/>
    </source>
</evidence>
<dbReference type="PANTHER" id="PTHR47053:SF1">
    <property type="entry name" value="MUREIN DD-ENDOPEPTIDASE MEPH-RELATED"/>
    <property type="match status" value="1"/>
</dbReference>
<dbReference type="RefSeq" id="WP_019958801.1">
    <property type="nucleotide sequence ID" value="NZ_CP091512.1"/>
</dbReference>
<dbReference type="EMBL" id="CP091512">
    <property type="protein sequence ID" value="UOO93087.1"/>
    <property type="molecule type" value="Genomic_DNA"/>
</dbReference>
<dbReference type="SUPFAM" id="SSF54001">
    <property type="entry name" value="Cysteine proteinases"/>
    <property type="match status" value="1"/>
</dbReference>
<keyword evidence="2" id="KW-0645">Protease</keyword>
<dbReference type="InterPro" id="IPR038765">
    <property type="entry name" value="Papain-like_cys_pep_sf"/>
</dbReference>
<gene>
    <name evidence="8" type="ORF">LVJ81_03395</name>
</gene>
<evidence type="ECO:0000313" key="8">
    <source>
        <dbReference type="EMBL" id="UOO93087.1"/>
    </source>
</evidence>
<feature type="signal peptide" evidence="6">
    <location>
        <begin position="1"/>
        <end position="18"/>
    </location>
</feature>
<feature type="compositionally biased region" description="Polar residues" evidence="5">
    <location>
        <begin position="28"/>
        <end position="37"/>
    </location>
</feature>
<feature type="chain" id="PRO_5046761036" evidence="6">
    <location>
        <begin position="19"/>
        <end position="169"/>
    </location>
</feature>
<dbReference type="PROSITE" id="PS51257">
    <property type="entry name" value="PROKAR_LIPOPROTEIN"/>
    <property type="match status" value="1"/>
</dbReference>
<keyword evidence="9" id="KW-1185">Reference proteome</keyword>
<evidence type="ECO:0000313" key="9">
    <source>
        <dbReference type="Proteomes" id="UP000832034"/>
    </source>
</evidence>
<evidence type="ECO:0000256" key="4">
    <source>
        <dbReference type="ARBA" id="ARBA00022807"/>
    </source>
</evidence>
<comment type="similarity">
    <text evidence="1">Belongs to the peptidase C40 family.</text>
</comment>
<organism evidence="8 9">
    <name type="scientific">Vitreoscilla stercoraria</name>
    <dbReference type="NCBI Taxonomy" id="61"/>
    <lineage>
        <taxon>Bacteria</taxon>
        <taxon>Pseudomonadati</taxon>
        <taxon>Pseudomonadota</taxon>
        <taxon>Betaproteobacteria</taxon>
        <taxon>Neisseriales</taxon>
        <taxon>Neisseriaceae</taxon>
        <taxon>Vitreoscilla</taxon>
    </lineage>
</organism>
<evidence type="ECO:0000256" key="6">
    <source>
        <dbReference type="SAM" id="SignalP"/>
    </source>
</evidence>
<evidence type="ECO:0000256" key="5">
    <source>
        <dbReference type="SAM" id="MobiDB-lite"/>
    </source>
</evidence>
<name>A0ABY4EI77_VITST</name>
<evidence type="ECO:0000256" key="2">
    <source>
        <dbReference type="ARBA" id="ARBA00022670"/>
    </source>
</evidence>
<keyword evidence="6" id="KW-0732">Signal</keyword>
<proteinExistence type="inferred from homology"/>